<evidence type="ECO:0000256" key="1">
    <source>
        <dbReference type="SAM" id="Coils"/>
    </source>
</evidence>
<evidence type="ECO:0008006" key="4">
    <source>
        <dbReference type="Google" id="ProtNLM"/>
    </source>
</evidence>
<protein>
    <recommendedName>
        <fullName evidence="4">Rad50/SbcC-type AAA domain-containing protein</fullName>
    </recommendedName>
</protein>
<evidence type="ECO:0000313" key="3">
    <source>
        <dbReference type="Proteomes" id="UP000676428"/>
    </source>
</evidence>
<sequence>MKIKKFAFGNEIEAFIETRLSERVNIIFSDDNNKGKTLVLQGMMFSLGNEPIFPAGFDYKDYYFYIEFIHDGNLFRILRKNNTFSIISENGLSIFESTSEFKYFFDENIYKLPEIVHRELPKLVDLSLFIQMFFVGQDKRDTSSIFNSGYYNKSDFIDMLFSLKGVYGGELSNEQITELKDRLKQLRISERKLVKEIDRFNINKAVLENVKKSASFKEFQEQEKFLKELHGRISEIRKKRYSEVSRLNNYINLELELNSLNRAISFGRVSCEDCGSENITYKSKDITFDISNLEVRKSILKSLKGTIDYKKEAISRIDYDLSSLQEKMSDNLGKVSPTLRDVILFRDELNGTGKLDKELQEKQREIELVTRQINESNVKKEGVSEKQRKLIDEIVKVMNKIYRVIDEDGLQTFHDLFTKRSVNYSGSEEQEFYFSRVYALLLVMKHEFPIVIDSFRDRELSSLKEMKMIDAFESLDNQVIISATLKKEEYTSDKYETHGAITAIDYSANANGRILSDSFKNDFVSICRDFGVRF</sequence>
<gene>
    <name evidence="2" type="ORF">KHX94_13950</name>
</gene>
<keyword evidence="3" id="KW-1185">Reference proteome</keyword>
<evidence type="ECO:0000313" key="2">
    <source>
        <dbReference type="EMBL" id="QVK22453.1"/>
    </source>
</evidence>
<keyword evidence="1" id="KW-0175">Coiled coil</keyword>
<organism evidence="2 3">
    <name type="scientific">Shewanella dokdonensis</name>
    <dbReference type="NCBI Taxonomy" id="712036"/>
    <lineage>
        <taxon>Bacteria</taxon>
        <taxon>Pseudomonadati</taxon>
        <taxon>Pseudomonadota</taxon>
        <taxon>Gammaproteobacteria</taxon>
        <taxon>Alteromonadales</taxon>
        <taxon>Shewanellaceae</taxon>
        <taxon>Shewanella</taxon>
    </lineage>
</organism>
<dbReference type="RefSeq" id="WP_213681107.1">
    <property type="nucleotide sequence ID" value="NZ_CP074572.1"/>
</dbReference>
<feature type="coiled-coil region" evidence="1">
    <location>
        <begin position="352"/>
        <end position="379"/>
    </location>
</feature>
<proteinExistence type="predicted"/>
<reference evidence="2 3" key="1">
    <citation type="journal article" date="2012" name="Int. J. Syst. Evol. Microbiol.">
        <title>Shewanella dokdonensis sp. nov., isolated from seawater.</title>
        <authorList>
            <person name="Sung H.R."/>
            <person name="Yoon J.H."/>
            <person name="Ghim S.Y."/>
        </authorList>
    </citation>
    <scope>NUCLEOTIDE SEQUENCE [LARGE SCALE GENOMIC DNA]</scope>
    <source>
        <strain evidence="2 3">DSM 23626</strain>
    </source>
</reference>
<name>A0ABX8DD10_9GAMM</name>
<accession>A0ABX8DD10</accession>
<dbReference type="Proteomes" id="UP000676428">
    <property type="component" value="Chromosome"/>
</dbReference>
<dbReference type="EMBL" id="CP074572">
    <property type="protein sequence ID" value="QVK22453.1"/>
    <property type="molecule type" value="Genomic_DNA"/>
</dbReference>